<gene>
    <name evidence="1" type="ORF">BDV96DRAFT_653451</name>
</gene>
<evidence type="ECO:0000313" key="2">
    <source>
        <dbReference type="Proteomes" id="UP000799770"/>
    </source>
</evidence>
<proteinExistence type="predicted"/>
<organism evidence="1 2">
    <name type="scientific">Lophiotrema nucula</name>
    <dbReference type="NCBI Taxonomy" id="690887"/>
    <lineage>
        <taxon>Eukaryota</taxon>
        <taxon>Fungi</taxon>
        <taxon>Dikarya</taxon>
        <taxon>Ascomycota</taxon>
        <taxon>Pezizomycotina</taxon>
        <taxon>Dothideomycetes</taxon>
        <taxon>Pleosporomycetidae</taxon>
        <taxon>Pleosporales</taxon>
        <taxon>Lophiotremataceae</taxon>
        <taxon>Lophiotrema</taxon>
    </lineage>
</organism>
<sequence length="239" mass="28038">MENIFTKSSKTQESRLFKLPAELRVQIFKDALTYPEGISWYWESWDSRPRVGSFRRSVDHGHANPLSLTCRQLYQETNMLHLELNTLDFDGDNVDIPMAPDDTDTEWNEWAISLVCYNHFLACSKSWMLERIPAVNLHVLIFDIDLDFELTQLRFPNMGATLKIICGNFLLWRVSESPSCFLSTGRRIQDKLWLMESNQSRKWRLFPYTPDKEMAIQEIRMYIPPQHVAMAIGWVENGL</sequence>
<name>A0A6A5YKY4_9PLEO</name>
<evidence type="ECO:0000313" key="1">
    <source>
        <dbReference type="EMBL" id="KAF2107653.1"/>
    </source>
</evidence>
<dbReference type="EMBL" id="ML977352">
    <property type="protein sequence ID" value="KAF2107653.1"/>
    <property type="molecule type" value="Genomic_DNA"/>
</dbReference>
<protein>
    <recommendedName>
        <fullName evidence="3">F-box domain-containing protein</fullName>
    </recommendedName>
</protein>
<dbReference type="Proteomes" id="UP000799770">
    <property type="component" value="Unassembled WGS sequence"/>
</dbReference>
<keyword evidence="2" id="KW-1185">Reference proteome</keyword>
<dbReference type="AlphaFoldDB" id="A0A6A5YKY4"/>
<dbReference type="InterPro" id="IPR038883">
    <property type="entry name" value="AN11006-like"/>
</dbReference>
<reference evidence="1" key="1">
    <citation type="journal article" date="2020" name="Stud. Mycol.">
        <title>101 Dothideomycetes genomes: a test case for predicting lifestyles and emergence of pathogens.</title>
        <authorList>
            <person name="Haridas S."/>
            <person name="Albert R."/>
            <person name="Binder M."/>
            <person name="Bloem J."/>
            <person name="Labutti K."/>
            <person name="Salamov A."/>
            <person name="Andreopoulos B."/>
            <person name="Baker S."/>
            <person name="Barry K."/>
            <person name="Bills G."/>
            <person name="Bluhm B."/>
            <person name="Cannon C."/>
            <person name="Castanera R."/>
            <person name="Culley D."/>
            <person name="Daum C."/>
            <person name="Ezra D."/>
            <person name="Gonzalez J."/>
            <person name="Henrissat B."/>
            <person name="Kuo A."/>
            <person name="Liang C."/>
            <person name="Lipzen A."/>
            <person name="Lutzoni F."/>
            <person name="Magnuson J."/>
            <person name="Mondo S."/>
            <person name="Nolan M."/>
            <person name="Ohm R."/>
            <person name="Pangilinan J."/>
            <person name="Park H.-J."/>
            <person name="Ramirez L."/>
            <person name="Alfaro M."/>
            <person name="Sun H."/>
            <person name="Tritt A."/>
            <person name="Yoshinaga Y."/>
            <person name="Zwiers L.-H."/>
            <person name="Turgeon B."/>
            <person name="Goodwin S."/>
            <person name="Spatafora J."/>
            <person name="Crous P."/>
            <person name="Grigoriev I."/>
        </authorList>
    </citation>
    <scope>NUCLEOTIDE SEQUENCE</scope>
    <source>
        <strain evidence="1">CBS 627.86</strain>
    </source>
</reference>
<dbReference type="PANTHER" id="PTHR42085">
    <property type="entry name" value="F-BOX DOMAIN-CONTAINING PROTEIN"/>
    <property type="match status" value="1"/>
</dbReference>
<accession>A0A6A5YKY4</accession>
<evidence type="ECO:0008006" key="3">
    <source>
        <dbReference type="Google" id="ProtNLM"/>
    </source>
</evidence>
<dbReference type="PANTHER" id="PTHR42085:SF1">
    <property type="entry name" value="F-BOX DOMAIN-CONTAINING PROTEIN"/>
    <property type="match status" value="1"/>
</dbReference>